<organism evidence="6 7">
    <name type="scientific">Racocetra fulgida</name>
    <dbReference type="NCBI Taxonomy" id="60492"/>
    <lineage>
        <taxon>Eukaryota</taxon>
        <taxon>Fungi</taxon>
        <taxon>Fungi incertae sedis</taxon>
        <taxon>Mucoromycota</taxon>
        <taxon>Glomeromycotina</taxon>
        <taxon>Glomeromycetes</taxon>
        <taxon>Diversisporales</taxon>
        <taxon>Gigasporaceae</taxon>
        <taxon>Racocetra</taxon>
    </lineage>
</organism>
<evidence type="ECO:0000313" key="6">
    <source>
        <dbReference type="EMBL" id="CAG8684979.1"/>
    </source>
</evidence>
<dbReference type="GO" id="GO:0003735">
    <property type="term" value="F:structural constituent of ribosome"/>
    <property type="evidence" value="ECO:0007669"/>
    <property type="project" value="InterPro"/>
</dbReference>
<dbReference type="Pfam" id="PF00347">
    <property type="entry name" value="Ribosomal_L6"/>
    <property type="match status" value="1"/>
</dbReference>
<evidence type="ECO:0000256" key="2">
    <source>
        <dbReference type="ARBA" id="ARBA00022980"/>
    </source>
</evidence>
<gene>
    <name evidence="6" type="ORF">RFULGI_LOCUS9779</name>
</gene>
<evidence type="ECO:0000256" key="3">
    <source>
        <dbReference type="ARBA" id="ARBA00023274"/>
    </source>
</evidence>
<evidence type="ECO:0000313" key="7">
    <source>
        <dbReference type="Proteomes" id="UP000789396"/>
    </source>
</evidence>
<accession>A0A9N9HIW7</accession>
<protein>
    <submittedName>
        <fullName evidence="6">5336_t:CDS:1</fullName>
    </submittedName>
</protein>
<dbReference type="InterPro" id="IPR036789">
    <property type="entry name" value="Ribosomal_uL6-like_a/b-dom_sf"/>
</dbReference>
<comment type="caution">
    <text evidence="6">The sequence shown here is derived from an EMBL/GenBank/DDBJ whole genome shotgun (WGS) entry which is preliminary data.</text>
</comment>
<proteinExistence type="inferred from homology"/>
<dbReference type="InterPro" id="IPR020040">
    <property type="entry name" value="Ribosomal_uL6_a/b-dom"/>
</dbReference>
<dbReference type="PRINTS" id="PR00059">
    <property type="entry name" value="RIBOSOMALL6"/>
</dbReference>
<dbReference type="PANTHER" id="PTHR11655:SF14">
    <property type="entry name" value="LARGE RIBOSOMAL SUBUNIT PROTEIN UL6M"/>
    <property type="match status" value="1"/>
</dbReference>
<dbReference type="OrthoDB" id="540873at2759"/>
<keyword evidence="7" id="KW-1185">Reference proteome</keyword>
<evidence type="ECO:0000256" key="4">
    <source>
        <dbReference type="RuleBase" id="RU003869"/>
    </source>
</evidence>
<dbReference type="EMBL" id="CAJVPZ010018151">
    <property type="protein sequence ID" value="CAG8684979.1"/>
    <property type="molecule type" value="Genomic_DNA"/>
</dbReference>
<dbReference type="InterPro" id="IPR019906">
    <property type="entry name" value="Ribosomal_uL6_bac-type"/>
</dbReference>
<dbReference type="GO" id="GO:0002181">
    <property type="term" value="P:cytoplasmic translation"/>
    <property type="evidence" value="ECO:0007669"/>
    <property type="project" value="TreeGrafter"/>
</dbReference>
<dbReference type="AlphaFoldDB" id="A0A9N9HIW7"/>
<dbReference type="Gene3D" id="3.90.930.12">
    <property type="entry name" value="Ribosomal protein L6, alpha-beta domain"/>
    <property type="match status" value="2"/>
</dbReference>
<sequence>MSRLAKRVITIPPTVEISLSSQKILVQGPAGKNELLLHPEIEVIREAEKIWVKSPNLALTGTFNSLIYNLIWGADKGYRVVLEVKGVGYKVGLRNGELGLSVGKSHLDYVSIPRELQVELKSNQINITGSDKQRVFEFANHIRVLRPPSIYKKNKGIYFLGEEKNLKLRSGKTLRK</sequence>
<evidence type="ECO:0000259" key="5">
    <source>
        <dbReference type="Pfam" id="PF00347"/>
    </source>
</evidence>
<reference evidence="6" key="1">
    <citation type="submission" date="2021-06" db="EMBL/GenBank/DDBJ databases">
        <authorList>
            <person name="Kallberg Y."/>
            <person name="Tangrot J."/>
            <person name="Rosling A."/>
        </authorList>
    </citation>
    <scope>NUCLEOTIDE SEQUENCE</scope>
    <source>
        <strain evidence="6">IN212</strain>
    </source>
</reference>
<dbReference type="SUPFAM" id="SSF56053">
    <property type="entry name" value="Ribosomal protein L6"/>
    <property type="match status" value="2"/>
</dbReference>
<dbReference type="GO" id="GO:0022625">
    <property type="term" value="C:cytosolic large ribosomal subunit"/>
    <property type="evidence" value="ECO:0007669"/>
    <property type="project" value="TreeGrafter"/>
</dbReference>
<comment type="similarity">
    <text evidence="1 4">Belongs to the universal ribosomal protein uL6 family.</text>
</comment>
<name>A0A9N9HIW7_9GLOM</name>
<keyword evidence="2 4" id="KW-0689">Ribosomal protein</keyword>
<dbReference type="GO" id="GO:0019843">
    <property type="term" value="F:rRNA binding"/>
    <property type="evidence" value="ECO:0007669"/>
    <property type="project" value="InterPro"/>
</dbReference>
<dbReference type="PIRSF" id="PIRSF002162">
    <property type="entry name" value="Ribosomal_L6"/>
    <property type="match status" value="1"/>
</dbReference>
<keyword evidence="3 4" id="KW-0687">Ribonucleoprotein</keyword>
<feature type="domain" description="Large ribosomal subunit protein uL6 alpha-beta" evidence="5">
    <location>
        <begin position="86"/>
        <end position="152"/>
    </location>
</feature>
<dbReference type="InterPro" id="IPR000702">
    <property type="entry name" value="Ribosomal_uL6-like"/>
</dbReference>
<evidence type="ECO:0000256" key="1">
    <source>
        <dbReference type="ARBA" id="ARBA00009356"/>
    </source>
</evidence>
<dbReference type="PANTHER" id="PTHR11655">
    <property type="entry name" value="60S/50S RIBOSOMAL PROTEIN L6/L9"/>
    <property type="match status" value="1"/>
</dbReference>
<dbReference type="Proteomes" id="UP000789396">
    <property type="component" value="Unassembled WGS sequence"/>
</dbReference>